<keyword evidence="3 6" id="KW-0694">RNA-binding</keyword>
<evidence type="ECO:0000313" key="9">
    <source>
        <dbReference type="Proteomes" id="UP000007464"/>
    </source>
</evidence>
<dbReference type="PROSITE" id="PS01169">
    <property type="entry name" value="RIBOSOMAL_L21"/>
    <property type="match status" value="1"/>
</dbReference>
<dbReference type="InterPro" id="IPR018258">
    <property type="entry name" value="Ribosomal_bL21_CS"/>
</dbReference>
<protein>
    <recommendedName>
        <fullName evidence="6">Large ribosomal subunit protein bL21</fullName>
    </recommendedName>
</protein>
<evidence type="ECO:0000256" key="7">
    <source>
        <dbReference type="RuleBase" id="RU000562"/>
    </source>
</evidence>
<dbReference type="PANTHER" id="PTHR21349">
    <property type="entry name" value="50S RIBOSOMAL PROTEIN L21"/>
    <property type="match status" value="1"/>
</dbReference>
<organism evidence="8 9">
    <name type="scientific">Blochmanniella vafra (strain BVAF)</name>
    <dbReference type="NCBI Taxonomy" id="859654"/>
    <lineage>
        <taxon>Bacteria</taxon>
        <taxon>Pseudomonadati</taxon>
        <taxon>Pseudomonadota</taxon>
        <taxon>Gammaproteobacteria</taxon>
        <taxon>Enterobacterales</taxon>
        <taxon>Enterobacteriaceae</taxon>
        <taxon>ant endosymbionts</taxon>
        <taxon>Candidatus Blochmanniella</taxon>
    </lineage>
</organism>
<dbReference type="OrthoDB" id="9813334at2"/>
<sequence length="104" mass="12197">MYAVFQIGSKQYYVCAGEIIYIDRMIANIGSRIEFNQVLFIKDNDCIQIGNPFINSGKVVAQIICHDRCKKIKIIKFRRRKHFRKSQGHRQHITKIKILNIQSS</sequence>
<dbReference type="GO" id="GO:0005737">
    <property type="term" value="C:cytoplasm"/>
    <property type="evidence" value="ECO:0007669"/>
    <property type="project" value="UniProtKB-ARBA"/>
</dbReference>
<name>E8Q6R1_BLOVB</name>
<dbReference type="HOGENOM" id="CLU_061463_3_3_6"/>
<evidence type="ECO:0000256" key="5">
    <source>
        <dbReference type="ARBA" id="ARBA00023274"/>
    </source>
</evidence>
<comment type="function">
    <text evidence="6 7">This protein binds to 23S rRNA in the presence of protein L20.</text>
</comment>
<dbReference type="InterPro" id="IPR028909">
    <property type="entry name" value="bL21-like"/>
</dbReference>
<dbReference type="GO" id="GO:0003735">
    <property type="term" value="F:structural constituent of ribosome"/>
    <property type="evidence" value="ECO:0007669"/>
    <property type="project" value="InterPro"/>
</dbReference>
<dbReference type="GO" id="GO:0006412">
    <property type="term" value="P:translation"/>
    <property type="evidence" value="ECO:0007669"/>
    <property type="project" value="UniProtKB-UniRule"/>
</dbReference>
<dbReference type="NCBIfam" id="TIGR00061">
    <property type="entry name" value="L21"/>
    <property type="match status" value="1"/>
</dbReference>
<keyword evidence="2 6" id="KW-0699">rRNA-binding</keyword>
<evidence type="ECO:0000313" key="8">
    <source>
        <dbReference type="EMBL" id="ADV33502.1"/>
    </source>
</evidence>
<evidence type="ECO:0000256" key="1">
    <source>
        <dbReference type="ARBA" id="ARBA00008563"/>
    </source>
</evidence>
<comment type="similarity">
    <text evidence="1 6 7">Belongs to the bacterial ribosomal protein bL21 family.</text>
</comment>
<keyword evidence="4 6" id="KW-0689">Ribosomal protein</keyword>
<dbReference type="InterPro" id="IPR001787">
    <property type="entry name" value="Ribosomal_bL21"/>
</dbReference>
<evidence type="ECO:0000256" key="4">
    <source>
        <dbReference type="ARBA" id="ARBA00022980"/>
    </source>
</evidence>
<evidence type="ECO:0000256" key="6">
    <source>
        <dbReference type="HAMAP-Rule" id="MF_01363"/>
    </source>
</evidence>
<dbReference type="Proteomes" id="UP000007464">
    <property type="component" value="Chromosome"/>
</dbReference>
<dbReference type="InterPro" id="IPR036164">
    <property type="entry name" value="bL21-like_sf"/>
</dbReference>
<dbReference type="GO" id="GO:1990904">
    <property type="term" value="C:ribonucleoprotein complex"/>
    <property type="evidence" value="ECO:0007669"/>
    <property type="project" value="UniProtKB-KW"/>
</dbReference>
<dbReference type="GO" id="GO:0019843">
    <property type="term" value="F:rRNA binding"/>
    <property type="evidence" value="ECO:0007669"/>
    <property type="project" value="UniProtKB-UniRule"/>
</dbReference>
<dbReference type="KEGG" id="bva:BVAF_093"/>
<dbReference type="GO" id="GO:0005840">
    <property type="term" value="C:ribosome"/>
    <property type="evidence" value="ECO:0007669"/>
    <property type="project" value="UniProtKB-KW"/>
</dbReference>
<dbReference type="STRING" id="859654.BVAF_093"/>
<dbReference type="HAMAP" id="MF_01363">
    <property type="entry name" value="Ribosomal_bL21"/>
    <property type="match status" value="1"/>
</dbReference>
<evidence type="ECO:0000256" key="3">
    <source>
        <dbReference type="ARBA" id="ARBA00022884"/>
    </source>
</evidence>
<comment type="subunit">
    <text evidence="6">Part of the 50S ribosomal subunit. Contacts protein L20.</text>
</comment>
<reference evidence="8 9" key="1">
    <citation type="journal article" date="2010" name="BMC Genomics">
        <title>Unprecedented loss of ammonia assimilation capability in a urease-encoding bacterial mutualist.</title>
        <authorList>
            <person name="Williams L.E."/>
            <person name="Wernegreen J.J."/>
        </authorList>
    </citation>
    <scope>NUCLEOTIDE SEQUENCE [LARGE SCALE GENOMIC DNA]</scope>
    <source>
        <strain evidence="8 9">BVAF</strain>
    </source>
</reference>
<dbReference type="PANTHER" id="PTHR21349:SF0">
    <property type="entry name" value="LARGE RIBOSOMAL SUBUNIT PROTEIN BL21M"/>
    <property type="match status" value="1"/>
</dbReference>
<proteinExistence type="inferred from homology"/>
<dbReference type="AlphaFoldDB" id="E8Q6R1"/>
<accession>E8Q6R1</accession>
<dbReference type="RefSeq" id="WP_013516427.1">
    <property type="nucleotide sequence ID" value="NC_014909.2"/>
</dbReference>
<dbReference type="SUPFAM" id="SSF141091">
    <property type="entry name" value="L21p-like"/>
    <property type="match status" value="1"/>
</dbReference>
<dbReference type="Pfam" id="PF00829">
    <property type="entry name" value="Ribosomal_L21p"/>
    <property type="match status" value="1"/>
</dbReference>
<gene>
    <name evidence="6 8" type="primary">rplU</name>
    <name evidence="8" type="ordered locus">BVAF_093</name>
</gene>
<evidence type="ECO:0000256" key="2">
    <source>
        <dbReference type="ARBA" id="ARBA00022730"/>
    </source>
</evidence>
<dbReference type="EMBL" id="CP002189">
    <property type="protein sequence ID" value="ADV33502.1"/>
    <property type="molecule type" value="Genomic_DNA"/>
</dbReference>
<keyword evidence="9" id="KW-1185">Reference proteome</keyword>
<keyword evidence="5 6" id="KW-0687">Ribonucleoprotein</keyword>